<dbReference type="InterPro" id="IPR036425">
    <property type="entry name" value="MoaB/Mog-like_dom_sf"/>
</dbReference>
<evidence type="ECO:0000259" key="7">
    <source>
        <dbReference type="SMART" id="SM00852"/>
    </source>
</evidence>
<evidence type="ECO:0000313" key="8">
    <source>
        <dbReference type="EMBL" id="OAG27831.1"/>
    </source>
</evidence>
<evidence type="ECO:0000313" key="9">
    <source>
        <dbReference type="Proteomes" id="UP000076964"/>
    </source>
</evidence>
<evidence type="ECO:0000256" key="6">
    <source>
        <dbReference type="ARBA" id="ARBA00058212"/>
    </source>
</evidence>
<dbReference type="Pfam" id="PF00994">
    <property type="entry name" value="MoCF_biosynth"/>
    <property type="match status" value="1"/>
</dbReference>
<dbReference type="NCBIfam" id="TIGR00177">
    <property type="entry name" value="molyb_syn"/>
    <property type="match status" value="1"/>
</dbReference>
<proteinExistence type="predicted"/>
<dbReference type="SUPFAM" id="SSF53218">
    <property type="entry name" value="Molybdenum cofactor biosynthesis proteins"/>
    <property type="match status" value="1"/>
</dbReference>
<dbReference type="STRING" id="1795632.TH606_04680"/>
<dbReference type="GO" id="GO:0006777">
    <property type="term" value="P:Mo-molybdopterin cofactor biosynthetic process"/>
    <property type="evidence" value="ECO:0007669"/>
    <property type="project" value="UniProtKB-KW"/>
</dbReference>
<dbReference type="CDD" id="cd00886">
    <property type="entry name" value="MogA_MoaB"/>
    <property type="match status" value="1"/>
</dbReference>
<gene>
    <name evidence="8" type="ORF">TH606_04680</name>
</gene>
<dbReference type="InterPro" id="IPR001453">
    <property type="entry name" value="MoaB/Mog_dom"/>
</dbReference>
<comment type="function">
    <text evidence="6">Catalyzes the adenylation of molybdopterin as part of the biosynthesis of the molybdenum-cofactor.</text>
</comment>
<keyword evidence="4" id="KW-0501">Molybdenum cofactor biosynthesis</keyword>
<dbReference type="Gene3D" id="3.40.980.10">
    <property type="entry name" value="MoaB/Mog-like domain"/>
    <property type="match status" value="1"/>
</dbReference>
<dbReference type="Proteomes" id="UP000076964">
    <property type="component" value="Unassembled WGS sequence"/>
</dbReference>
<dbReference type="GO" id="GO:0061598">
    <property type="term" value="F:molybdopterin adenylyltransferase activity"/>
    <property type="evidence" value="ECO:0007669"/>
    <property type="project" value="UniProtKB-EC"/>
</dbReference>
<feature type="domain" description="MoaB/Mog" evidence="7">
    <location>
        <begin position="6"/>
        <end position="150"/>
    </location>
</feature>
<dbReference type="UniPathway" id="UPA00344"/>
<dbReference type="PANTHER" id="PTHR43764">
    <property type="entry name" value="MOLYBDENUM COFACTOR BIOSYNTHESIS"/>
    <property type="match status" value="1"/>
</dbReference>
<keyword evidence="9" id="KW-1185">Reference proteome</keyword>
<evidence type="ECO:0000256" key="2">
    <source>
        <dbReference type="ARBA" id="ARBA00012509"/>
    </source>
</evidence>
<comment type="caution">
    <text evidence="8">The sequence shown here is derived from an EMBL/GenBank/DDBJ whole genome shotgun (WGS) entry which is preliminary data.</text>
</comment>
<sequence>MVFTAGVLTLSDKGALGEREDTAGPLIKEALQKEGFDVVAYRILPDDYEEILVVLVDWVDRKGIDLIVTTGGTGLSPRDVTPEATKAAIEKEVPGIAEAIRMEGMKHTPYAMLTRGIAGIRRQSLIINLPGSPKAVEESLGVILPVLNHALEKIKGSPKECARN</sequence>
<comment type="pathway">
    <text evidence="1">Cofactor biosynthesis; molybdopterin biosynthesis.</text>
</comment>
<dbReference type="EC" id="2.7.7.75" evidence="2"/>
<dbReference type="PROSITE" id="PS01078">
    <property type="entry name" value="MOCF_BIOSYNTHESIS_1"/>
    <property type="match status" value="1"/>
</dbReference>
<dbReference type="AlphaFoldDB" id="A0A177E8L2"/>
<evidence type="ECO:0000256" key="4">
    <source>
        <dbReference type="ARBA" id="ARBA00023150"/>
    </source>
</evidence>
<evidence type="ECO:0000256" key="3">
    <source>
        <dbReference type="ARBA" id="ARBA00013491"/>
    </source>
</evidence>
<dbReference type="InterPro" id="IPR051920">
    <property type="entry name" value="MPT_Adenylyltrnsfr/MoaC-Rel"/>
</dbReference>
<evidence type="ECO:0000256" key="1">
    <source>
        <dbReference type="ARBA" id="ARBA00005046"/>
    </source>
</evidence>
<reference evidence="8 9" key="1">
    <citation type="submission" date="2016-02" db="EMBL/GenBank/DDBJ databases">
        <title>Draft genome sequence of Thermodesulfatator sp. S606.</title>
        <authorList>
            <person name="Lai Q."/>
            <person name="Cao J."/>
            <person name="Dupont S."/>
            <person name="Shao Z."/>
            <person name="Jebbar M."/>
            <person name="Alain K."/>
        </authorList>
    </citation>
    <scope>NUCLEOTIDE SEQUENCE [LARGE SCALE GENOMIC DNA]</scope>
    <source>
        <strain evidence="8 9">S606</strain>
    </source>
</reference>
<dbReference type="OrthoDB" id="9784492at2"/>
<dbReference type="SMART" id="SM00852">
    <property type="entry name" value="MoCF_biosynth"/>
    <property type="match status" value="1"/>
</dbReference>
<organism evidence="8 9">
    <name type="scientific">Thermodesulfatator autotrophicus</name>
    <dbReference type="NCBI Taxonomy" id="1795632"/>
    <lineage>
        <taxon>Bacteria</taxon>
        <taxon>Pseudomonadati</taxon>
        <taxon>Thermodesulfobacteriota</taxon>
        <taxon>Thermodesulfobacteria</taxon>
        <taxon>Thermodesulfobacteriales</taxon>
        <taxon>Thermodesulfatatoraceae</taxon>
        <taxon>Thermodesulfatator</taxon>
    </lineage>
</organism>
<dbReference type="PANTHER" id="PTHR43764:SF1">
    <property type="entry name" value="MOLYBDOPTERIN MOLYBDOTRANSFERASE"/>
    <property type="match status" value="1"/>
</dbReference>
<protein>
    <recommendedName>
        <fullName evidence="3">Molybdopterin adenylyltransferase</fullName>
        <ecNumber evidence="2">2.7.7.75</ecNumber>
    </recommendedName>
</protein>
<dbReference type="RefSeq" id="WP_068541743.1">
    <property type="nucleotide sequence ID" value="NZ_LSFI01000018.1"/>
</dbReference>
<evidence type="ECO:0000256" key="5">
    <source>
        <dbReference type="ARBA" id="ARBA00051131"/>
    </source>
</evidence>
<comment type="catalytic activity">
    <reaction evidence="5">
        <text>molybdopterin + ATP + H(+) = adenylyl-molybdopterin + diphosphate</text>
        <dbReference type="Rhea" id="RHEA:31331"/>
        <dbReference type="ChEBI" id="CHEBI:15378"/>
        <dbReference type="ChEBI" id="CHEBI:30616"/>
        <dbReference type="ChEBI" id="CHEBI:33019"/>
        <dbReference type="ChEBI" id="CHEBI:58698"/>
        <dbReference type="ChEBI" id="CHEBI:62727"/>
        <dbReference type="EC" id="2.7.7.75"/>
    </reaction>
</comment>
<dbReference type="EMBL" id="LSFI01000018">
    <property type="protein sequence ID" value="OAG27831.1"/>
    <property type="molecule type" value="Genomic_DNA"/>
</dbReference>
<dbReference type="InterPro" id="IPR008284">
    <property type="entry name" value="MoCF_biosynth_CS"/>
</dbReference>
<accession>A0A177E8L2</accession>
<name>A0A177E8L2_9BACT</name>